<evidence type="ECO:0000313" key="2">
    <source>
        <dbReference type="EMBL" id="EEC80648.1"/>
    </source>
</evidence>
<feature type="compositionally biased region" description="Basic residues" evidence="1">
    <location>
        <begin position="140"/>
        <end position="155"/>
    </location>
</feature>
<feature type="region of interest" description="Disordered" evidence="1">
    <location>
        <begin position="108"/>
        <end position="187"/>
    </location>
</feature>
<dbReference type="HOGENOM" id="CLU_1449902_0_0_1"/>
<accession>B8B2V8</accession>
<gene>
    <name evidence="2" type="ORF">OsI_23039</name>
</gene>
<dbReference type="Gramene" id="BGIOSGA021211-TA">
    <property type="protein sequence ID" value="BGIOSGA021211-PA"/>
    <property type="gene ID" value="BGIOSGA021211"/>
</dbReference>
<feature type="compositionally biased region" description="Low complexity" evidence="1">
    <location>
        <begin position="174"/>
        <end position="187"/>
    </location>
</feature>
<reference evidence="2 3" key="1">
    <citation type="journal article" date="2005" name="PLoS Biol.">
        <title>The genomes of Oryza sativa: a history of duplications.</title>
        <authorList>
            <person name="Yu J."/>
            <person name="Wang J."/>
            <person name="Lin W."/>
            <person name="Li S."/>
            <person name="Li H."/>
            <person name="Zhou J."/>
            <person name="Ni P."/>
            <person name="Dong W."/>
            <person name="Hu S."/>
            <person name="Zeng C."/>
            <person name="Zhang J."/>
            <person name="Zhang Y."/>
            <person name="Li R."/>
            <person name="Xu Z."/>
            <person name="Li S."/>
            <person name="Li X."/>
            <person name="Zheng H."/>
            <person name="Cong L."/>
            <person name="Lin L."/>
            <person name="Yin J."/>
            <person name="Geng J."/>
            <person name="Li G."/>
            <person name="Shi J."/>
            <person name="Liu J."/>
            <person name="Lv H."/>
            <person name="Li J."/>
            <person name="Wang J."/>
            <person name="Deng Y."/>
            <person name="Ran L."/>
            <person name="Shi X."/>
            <person name="Wang X."/>
            <person name="Wu Q."/>
            <person name="Li C."/>
            <person name="Ren X."/>
            <person name="Wang J."/>
            <person name="Wang X."/>
            <person name="Li D."/>
            <person name="Liu D."/>
            <person name="Zhang X."/>
            <person name="Ji Z."/>
            <person name="Zhao W."/>
            <person name="Sun Y."/>
            <person name="Zhang Z."/>
            <person name="Bao J."/>
            <person name="Han Y."/>
            <person name="Dong L."/>
            <person name="Ji J."/>
            <person name="Chen P."/>
            <person name="Wu S."/>
            <person name="Liu J."/>
            <person name="Xiao Y."/>
            <person name="Bu D."/>
            <person name="Tan J."/>
            <person name="Yang L."/>
            <person name="Ye C."/>
            <person name="Zhang J."/>
            <person name="Xu J."/>
            <person name="Zhou Y."/>
            <person name="Yu Y."/>
            <person name="Zhang B."/>
            <person name="Zhuang S."/>
            <person name="Wei H."/>
            <person name="Liu B."/>
            <person name="Lei M."/>
            <person name="Yu H."/>
            <person name="Li Y."/>
            <person name="Xu H."/>
            <person name="Wei S."/>
            <person name="He X."/>
            <person name="Fang L."/>
            <person name="Zhang Z."/>
            <person name="Zhang Y."/>
            <person name="Huang X."/>
            <person name="Su Z."/>
            <person name="Tong W."/>
            <person name="Li J."/>
            <person name="Tong Z."/>
            <person name="Li S."/>
            <person name="Ye J."/>
            <person name="Wang L."/>
            <person name="Fang L."/>
            <person name="Lei T."/>
            <person name="Chen C."/>
            <person name="Chen H."/>
            <person name="Xu Z."/>
            <person name="Li H."/>
            <person name="Huang H."/>
            <person name="Zhang F."/>
            <person name="Xu H."/>
            <person name="Li N."/>
            <person name="Zhao C."/>
            <person name="Li S."/>
            <person name="Dong L."/>
            <person name="Huang Y."/>
            <person name="Li L."/>
            <person name="Xi Y."/>
            <person name="Qi Q."/>
            <person name="Li W."/>
            <person name="Zhang B."/>
            <person name="Hu W."/>
            <person name="Zhang Y."/>
            <person name="Tian X."/>
            <person name="Jiao Y."/>
            <person name="Liang X."/>
            <person name="Jin J."/>
            <person name="Gao L."/>
            <person name="Zheng W."/>
            <person name="Hao B."/>
            <person name="Liu S."/>
            <person name="Wang W."/>
            <person name="Yuan L."/>
            <person name="Cao M."/>
            <person name="McDermott J."/>
            <person name="Samudrala R."/>
            <person name="Wang J."/>
            <person name="Wong G.K."/>
            <person name="Yang H."/>
        </authorList>
    </citation>
    <scope>NUCLEOTIDE SEQUENCE [LARGE SCALE GENOMIC DNA]</scope>
    <source>
        <strain evidence="3">cv. 93-11</strain>
    </source>
</reference>
<evidence type="ECO:0000313" key="3">
    <source>
        <dbReference type="Proteomes" id="UP000007015"/>
    </source>
</evidence>
<keyword evidence="3" id="KW-1185">Reference proteome</keyword>
<evidence type="ECO:0000256" key="1">
    <source>
        <dbReference type="SAM" id="MobiDB-lite"/>
    </source>
</evidence>
<sequence>MREKDGSPLPRTSPSNVAILRRQATAARGQTPGRKLTAGFNTPSWRYRCRRLNQATRVGRLVTSLSPPSSNHSNLTSAVLRCSSSRCTALRHQRLPLARGLASAVAGHTSGNAASPAASRASASAGLHRRGRASASAGVHSRRLPLRAPYARRIRSSPLRPPSPAGSGRGGAGSAASMPGGVAAATS</sequence>
<dbReference type="EMBL" id="CM000131">
    <property type="protein sequence ID" value="EEC80648.1"/>
    <property type="molecule type" value="Genomic_DNA"/>
</dbReference>
<protein>
    <submittedName>
        <fullName evidence="2">Uncharacterized protein</fullName>
    </submittedName>
</protein>
<dbReference type="AlphaFoldDB" id="B8B2V8"/>
<organism evidence="2 3">
    <name type="scientific">Oryza sativa subsp. indica</name>
    <name type="common">Rice</name>
    <dbReference type="NCBI Taxonomy" id="39946"/>
    <lineage>
        <taxon>Eukaryota</taxon>
        <taxon>Viridiplantae</taxon>
        <taxon>Streptophyta</taxon>
        <taxon>Embryophyta</taxon>
        <taxon>Tracheophyta</taxon>
        <taxon>Spermatophyta</taxon>
        <taxon>Magnoliopsida</taxon>
        <taxon>Liliopsida</taxon>
        <taxon>Poales</taxon>
        <taxon>Poaceae</taxon>
        <taxon>BOP clade</taxon>
        <taxon>Oryzoideae</taxon>
        <taxon>Oryzeae</taxon>
        <taxon>Oryzinae</taxon>
        <taxon>Oryza</taxon>
        <taxon>Oryza sativa</taxon>
    </lineage>
</organism>
<dbReference type="Proteomes" id="UP000007015">
    <property type="component" value="Chromosome 6"/>
</dbReference>
<feature type="compositionally biased region" description="Low complexity" evidence="1">
    <location>
        <begin position="110"/>
        <end position="126"/>
    </location>
</feature>
<name>B8B2V8_ORYSI</name>
<proteinExistence type="predicted"/>